<dbReference type="AlphaFoldDB" id="A0A060R730"/>
<dbReference type="Proteomes" id="UP000027616">
    <property type="component" value="Chromosome I"/>
</dbReference>
<sequence>MSQQLCYPHLLTRHLGNKNLFLFRSICTIFAPMKKLLAKLSNPDILLATLLGIWLIINILQGIFTELTNREAYYWFTAVQRGLQTGYFDHPPMLGVLVWLGVNLFGDTELGVRFFTILLQPIYLFLFWQVVRTPLSNWRSALTYLLTAFSIPLLQLYGWVATPDAPMMLATVLFLYCYKRFLADQSLLNTLYIALCTALLVYSEYQGVLVVGLVIASNYKLLFRWKVWVALGFALLLYTPHIVWQYEHDWVTFRHHLSGGSYEFSLGNLFNSFINLILTFNPIIFVPFTLFFVKLRFKSELWRAMQYMGIGFFVLFLLGSTRGYTQPQWAIPAVFTMLFIVTRAAERSVKFHRYILKQGMIIGTLWIAARVFAMCYAGYQIPLEIFGNKSKYTILADKMDGKPLIFDGDHTQASKYNFYTHSMAYSMPSIYKGSSEYEFMDFDETFGGMPAAVVVKQFILDTIARNNPYTRFELNENYVSFYDTVDSYIPLRRIVITYDGLPAKAIVKKPILLNINIMNPNKVPIELNKVSLVAFVKSDKGVYNEFTIAFARQMTVLPAGESISFSREIRIPGSVSTGRYEFSLSLQQPPAASWYNSKIKDIIITNPTAGKSR</sequence>
<feature type="transmembrane region" description="Helical" evidence="8">
    <location>
        <begin position="227"/>
        <end position="246"/>
    </location>
</feature>
<comment type="subcellular location">
    <subcellularLocation>
        <location evidence="1">Cell membrane</location>
        <topology evidence="1">Multi-pass membrane protein</topology>
    </subcellularLocation>
</comment>
<dbReference type="KEGG" id="rbc:BN938_0911"/>
<dbReference type="GO" id="GO:0016763">
    <property type="term" value="F:pentosyltransferase activity"/>
    <property type="evidence" value="ECO:0007669"/>
    <property type="project" value="TreeGrafter"/>
</dbReference>
<gene>
    <name evidence="10" type="ORF">BN938_0911</name>
</gene>
<evidence type="ECO:0000256" key="6">
    <source>
        <dbReference type="ARBA" id="ARBA00022989"/>
    </source>
</evidence>
<keyword evidence="7 8" id="KW-0472">Membrane</keyword>
<dbReference type="Pfam" id="PF13231">
    <property type="entry name" value="PMT_2"/>
    <property type="match status" value="1"/>
</dbReference>
<keyword evidence="6 8" id="KW-1133">Transmembrane helix</keyword>
<dbReference type="InterPro" id="IPR050297">
    <property type="entry name" value="LipidA_mod_glycosyltrf_83"/>
</dbReference>
<evidence type="ECO:0000256" key="2">
    <source>
        <dbReference type="ARBA" id="ARBA00022475"/>
    </source>
</evidence>
<dbReference type="InterPro" id="IPR038731">
    <property type="entry name" value="RgtA/B/C-like"/>
</dbReference>
<dbReference type="HOGENOM" id="CLU_016165_2_0_10"/>
<feature type="transmembrane region" description="Helical" evidence="8">
    <location>
        <begin position="110"/>
        <end position="130"/>
    </location>
</feature>
<keyword evidence="5 8" id="KW-0812">Transmembrane</keyword>
<feature type="transmembrane region" description="Helical" evidence="8">
    <location>
        <begin position="358"/>
        <end position="379"/>
    </location>
</feature>
<proteinExistence type="predicted"/>
<feature type="transmembrane region" description="Helical" evidence="8">
    <location>
        <begin position="20"/>
        <end position="38"/>
    </location>
</feature>
<evidence type="ECO:0000256" key="8">
    <source>
        <dbReference type="SAM" id="Phobius"/>
    </source>
</evidence>
<dbReference type="GO" id="GO:0009103">
    <property type="term" value="P:lipopolysaccharide biosynthetic process"/>
    <property type="evidence" value="ECO:0007669"/>
    <property type="project" value="UniProtKB-ARBA"/>
</dbReference>
<evidence type="ECO:0000259" key="9">
    <source>
        <dbReference type="Pfam" id="PF13231"/>
    </source>
</evidence>
<evidence type="ECO:0000256" key="1">
    <source>
        <dbReference type="ARBA" id="ARBA00004651"/>
    </source>
</evidence>
<feature type="transmembrane region" description="Helical" evidence="8">
    <location>
        <begin position="45"/>
        <end position="64"/>
    </location>
</feature>
<keyword evidence="11" id="KW-1185">Reference proteome</keyword>
<keyword evidence="4" id="KW-0808">Transferase</keyword>
<evidence type="ECO:0000313" key="11">
    <source>
        <dbReference type="Proteomes" id="UP000027616"/>
    </source>
</evidence>
<feature type="transmembrane region" description="Helical" evidence="8">
    <location>
        <begin position="191"/>
        <end position="215"/>
    </location>
</feature>
<dbReference type="eggNOG" id="COG1807">
    <property type="taxonomic scope" value="Bacteria"/>
</dbReference>
<evidence type="ECO:0000256" key="3">
    <source>
        <dbReference type="ARBA" id="ARBA00022676"/>
    </source>
</evidence>
<keyword evidence="2" id="KW-1003">Cell membrane</keyword>
<feature type="transmembrane region" description="Helical" evidence="8">
    <location>
        <begin position="142"/>
        <end position="160"/>
    </location>
</feature>
<feature type="transmembrane region" description="Helical" evidence="8">
    <location>
        <begin position="329"/>
        <end position="346"/>
    </location>
</feature>
<feature type="domain" description="Glycosyltransferase RgtA/B/C/D-like" evidence="9">
    <location>
        <begin position="89"/>
        <end position="244"/>
    </location>
</feature>
<dbReference type="PANTHER" id="PTHR33908:SF11">
    <property type="entry name" value="MEMBRANE PROTEIN"/>
    <property type="match status" value="1"/>
</dbReference>
<name>A0A060R730_9BACT</name>
<feature type="transmembrane region" description="Helical" evidence="8">
    <location>
        <begin position="305"/>
        <end position="323"/>
    </location>
</feature>
<dbReference type="EMBL" id="HG934468">
    <property type="protein sequence ID" value="CDN31011.1"/>
    <property type="molecule type" value="Genomic_DNA"/>
</dbReference>
<reference evidence="10 11" key="1">
    <citation type="journal article" date="2015" name="Genome Announc.">
        <title>Complete Genome Sequence of the Novel Leech Symbiont Mucinivorans hirudinis M3T.</title>
        <authorList>
            <person name="Nelson M.C."/>
            <person name="Bomar L."/>
            <person name="Graf J."/>
        </authorList>
    </citation>
    <scope>NUCLEOTIDE SEQUENCE [LARGE SCALE GENOMIC DNA]</scope>
    <source>
        <strain evidence="11">M3</strain>
    </source>
</reference>
<keyword evidence="3" id="KW-0328">Glycosyltransferase</keyword>
<evidence type="ECO:0000256" key="4">
    <source>
        <dbReference type="ARBA" id="ARBA00022679"/>
    </source>
</evidence>
<dbReference type="GO" id="GO:0005886">
    <property type="term" value="C:plasma membrane"/>
    <property type="evidence" value="ECO:0007669"/>
    <property type="project" value="UniProtKB-SubCell"/>
</dbReference>
<feature type="transmembrane region" description="Helical" evidence="8">
    <location>
        <begin position="273"/>
        <end position="293"/>
    </location>
</feature>
<dbReference type="STRING" id="1433126.BN938_0911"/>
<protein>
    <submittedName>
        <fullName evidence="10">Bll5638 protein</fullName>
    </submittedName>
</protein>
<evidence type="ECO:0000313" key="10">
    <source>
        <dbReference type="EMBL" id="CDN31011.1"/>
    </source>
</evidence>
<dbReference type="PANTHER" id="PTHR33908">
    <property type="entry name" value="MANNOSYLTRANSFERASE YKCB-RELATED"/>
    <property type="match status" value="1"/>
</dbReference>
<evidence type="ECO:0000256" key="5">
    <source>
        <dbReference type="ARBA" id="ARBA00022692"/>
    </source>
</evidence>
<accession>A0A060R730</accession>
<evidence type="ECO:0000256" key="7">
    <source>
        <dbReference type="ARBA" id="ARBA00023136"/>
    </source>
</evidence>
<organism evidence="10 11">
    <name type="scientific">Mucinivorans hirudinis</name>
    <dbReference type="NCBI Taxonomy" id="1433126"/>
    <lineage>
        <taxon>Bacteria</taxon>
        <taxon>Pseudomonadati</taxon>
        <taxon>Bacteroidota</taxon>
        <taxon>Bacteroidia</taxon>
        <taxon>Bacteroidales</taxon>
        <taxon>Rikenellaceae</taxon>
        <taxon>Mucinivorans</taxon>
    </lineage>
</organism>